<proteinExistence type="predicted"/>
<dbReference type="RefSeq" id="WP_035818951.1">
    <property type="nucleotide sequence ID" value="NZ_JARJLM010000413.1"/>
</dbReference>
<comment type="caution">
    <text evidence="2">The sequence shown here is derived from an EMBL/GenBank/DDBJ whole genome shotgun (WGS) entry which is preliminary data.</text>
</comment>
<protein>
    <submittedName>
        <fullName evidence="2">DUF2145 domain-containing protein</fullName>
    </submittedName>
</protein>
<keyword evidence="1" id="KW-0732">Signal</keyword>
<accession>A0ABT6ATY5</accession>
<evidence type="ECO:0000313" key="2">
    <source>
        <dbReference type="EMBL" id="MDF3836090.1"/>
    </source>
</evidence>
<evidence type="ECO:0000313" key="3">
    <source>
        <dbReference type="Proteomes" id="UP001216674"/>
    </source>
</evidence>
<feature type="signal peptide" evidence="1">
    <location>
        <begin position="1"/>
        <end position="24"/>
    </location>
</feature>
<organism evidence="2 3">
    <name type="scientific">Cupriavidus basilensis</name>
    <dbReference type="NCBI Taxonomy" id="68895"/>
    <lineage>
        <taxon>Bacteria</taxon>
        <taxon>Pseudomonadati</taxon>
        <taxon>Pseudomonadota</taxon>
        <taxon>Betaproteobacteria</taxon>
        <taxon>Burkholderiales</taxon>
        <taxon>Burkholderiaceae</taxon>
        <taxon>Cupriavidus</taxon>
    </lineage>
</organism>
<name>A0ABT6ATY5_9BURK</name>
<reference evidence="2 3" key="1">
    <citation type="submission" date="2023-03" db="EMBL/GenBank/DDBJ databases">
        <title>Draft assemblies of triclosan tolerant bacteria isolated from returned activated sludge.</title>
        <authorList>
            <person name="Van Hamelsveld S."/>
        </authorList>
    </citation>
    <scope>NUCLEOTIDE SEQUENCE [LARGE SCALE GENOMIC DNA]</scope>
    <source>
        <strain evidence="2 3">GW210010_S58</strain>
    </source>
</reference>
<sequence>MISGWIGRTGSLLALLLVPLLASAGQSCEDAALSPDTLRKAMAAAQKVTAEMDKRQDNVALLGRVGQDLSSYGLKYSHAGFIYRSAPGAPWRIAHLLNSCGTAQSDLWYEGVGNFFLDDMFAFNSVLVIPPKPIAERLLPRLQDAAALRAVHDADYSLVAYPFSTRYQNSNSWVLETLATVEARDVKIVNREQAQSWLKLVGYQPSEMKVGTFKRLGGRVFKASVAFDDHPNELRFSDRIRTVTVDSLMQFLADRKEGWEVVEIPAPR</sequence>
<dbReference type="Pfam" id="PF09916">
    <property type="entry name" value="DUF2145"/>
    <property type="match status" value="1"/>
</dbReference>
<evidence type="ECO:0000256" key="1">
    <source>
        <dbReference type="SAM" id="SignalP"/>
    </source>
</evidence>
<feature type="chain" id="PRO_5046115333" evidence="1">
    <location>
        <begin position="25"/>
        <end position="268"/>
    </location>
</feature>
<dbReference type="Proteomes" id="UP001216674">
    <property type="component" value="Unassembled WGS sequence"/>
</dbReference>
<gene>
    <name evidence="2" type="ORF">P3W85_24510</name>
</gene>
<dbReference type="InterPro" id="IPR014547">
    <property type="entry name" value="UCP028477"/>
</dbReference>
<dbReference type="EMBL" id="JARJLM010000413">
    <property type="protein sequence ID" value="MDF3836090.1"/>
    <property type="molecule type" value="Genomic_DNA"/>
</dbReference>
<dbReference type="PIRSF" id="PIRSF028477">
    <property type="entry name" value="UCP028477"/>
    <property type="match status" value="1"/>
</dbReference>
<keyword evidence="3" id="KW-1185">Reference proteome</keyword>